<evidence type="ECO:0000313" key="3">
    <source>
        <dbReference type="Proteomes" id="UP000644749"/>
    </source>
</evidence>
<dbReference type="Proteomes" id="UP000644749">
    <property type="component" value="Unassembled WGS sequence"/>
</dbReference>
<keyword evidence="3" id="KW-1185">Reference proteome</keyword>
<name>A0ABS1SAJ8_9RHOB</name>
<sequence length="135" mass="15287">MADNDLELMEVIVSRSPTRRDPFVARIPFLFRGTASVLSPFKERVRNAARLYIKRRTIRVLESLDDRMLDDIGLSRNEIARVADDLVADDPRPAEVLQSGRRALSQQRESHPAVPRTVLQLPACHVPIAPVRPRA</sequence>
<evidence type="ECO:0000259" key="1">
    <source>
        <dbReference type="Pfam" id="PF06568"/>
    </source>
</evidence>
<dbReference type="RefSeq" id="WP_202380374.1">
    <property type="nucleotide sequence ID" value="NZ_JBHSUR010000005.1"/>
</dbReference>
<gene>
    <name evidence="2" type="ORF">JL111_20045</name>
</gene>
<reference evidence="2 3" key="1">
    <citation type="submission" date="2021-01" db="EMBL/GenBank/DDBJ databases">
        <title>011410 draft genome.</title>
        <authorList>
            <person name="Lang L."/>
        </authorList>
    </citation>
    <scope>NUCLEOTIDE SEQUENCE [LARGE SCALE GENOMIC DNA]</scope>
    <source>
        <strain evidence="2 3">KCTC 42845</strain>
    </source>
</reference>
<dbReference type="InterPro" id="IPR009506">
    <property type="entry name" value="YjiS-like"/>
</dbReference>
<organism evidence="2 3">
    <name type="scientific">Paracoccus aerius</name>
    <dbReference type="NCBI Taxonomy" id="1915382"/>
    <lineage>
        <taxon>Bacteria</taxon>
        <taxon>Pseudomonadati</taxon>
        <taxon>Pseudomonadota</taxon>
        <taxon>Alphaproteobacteria</taxon>
        <taxon>Rhodobacterales</taxon>
        <taxon>Paracoccaceae</taxon>
        <taxon>Paracoccus</taxon>
    </lineage>
</organism>
<dbReference type="EMBL" id="JAESHT010000046">
    <property type="protein sequence ID" value="MBL3675754.1"/>
    <property type="molecule type" value="Genomic_DNA"/>
</dbReference>
<comment type="caution">
    <text evidence="2">The sequence shown here is derived from an EMBL/GenBank/DDBJ whole genome shotgun (WGS) entry which is preliminary data.</text>
</comment>
<evidence type="ECO:0000313" key="2">
    <source>
        <dbReference type="EMBL" id="MBL3675754.1"/>
    </source>
</evidence>
<dbReference type="Pfam" id="PF06568">
    <property type="entry name" value="YjiS-like"/>
    <property type="match status" value="1"/>
</dbReference>
<accession>A0ABS1SAJ8</accession>
<protein>
    <submittedName>
        <fullName evidence="2">DUF1127 domain-containing protein</fullName>
    </submittedName>
</protein>
<feature type="domain" description="YjiS-like" evidence="1">
    <location>
        <begin position="46"/>
        <end position="79"/>
    </location>
</feature>
<proteinExistence type="predicted"/>